<evidence type="ECO:0000256" key="3">
    <source>
        <dbReference type="ARBA" id="ARBA00022840"/>
    </source>
</evidence>
<evidence type="ECO:0000256" key="2">
    <source>
        <dbReference type="ARBA" id="ARBA00022741"/>
    </source>
</evidence>
<keyword evidence="5" id="KW-1133">Transmembrane helix</keyword>
<sequence length="464" mass="51294">MTDLTFSEEEVSYVLRSLDSSKATGPDGIPARLLRETADVITPSLCKLFNISVISGTIPDEWKLANIVPVHKKGDKEYAENYRPISLLCITSKVLERCVLNNIKTRLYDAVNMCQHGFMAGRSCISNLIDTLDYVGSCLDSGGHIDMIYMDMSKAFDKVDHDVLIRKLQKDYGFGGNLLRWFRCYLENCKQRVTVLGAMSDLLPVTSGVPQGSILGPALFLLYVNDLPSNVKSSRVAMFADDTKVFKAIQSPNDAINSPRNVRVIVEGNALIVSWLLPEYPYDEFTSYSVKIQAVNNVGNGNSSDPVLAETQTTQAEPTDDKSSNAGLTAGTVIGAILFFILALIVLFFLRRKVLKRRHNESVREFHSNRLELGRQNNVDALQPASQTSESQPKATAQADHSENLYYVALLMDWEIKPDSLNILGINLGKGKFGIVKQGLLTTGKGEPEVVAVKMLKGKKLSYN</sequence>
<evidence type="ECO:0000256" key="5">
    <source>
        <dbReference type="SAM" id="Phobius"/>
    </source>
</evidence>
<evidence type="ECO:0000256" key="1">
    <source>
        <dbReference type="ARBA" id="ARBA00022553"/>
    </source>
</evidence>
<proteinExistence type="predicted"/>
<dbReference type="PANTHER" id="PTHR19446">
    <property type="entry name" value="REVERSE TRANSCRIPTASES"/>
    <property type="match status" value="1"/>
</dbReference>
<feature type="compositionally biased region" description="Polar residues" evidence="4">
    <location>
        <begin position="302"/>
        <end position="317"/>
    </location>
</feature>
<evidence type="ECO:0000313" key="7">
    <source>
        <dbReference type="Proteomes" id="UP001152795"/>
    </source>
</evidence>
<dbReference type="AlphaFoldDB" id="A0A6S7GJ06"/>
<dbReference type="GO" id="GO:0003964">
    <property type="term" value="F:RNA-directed DNA polymerase activity"/>
    <property type="evidence" value="ECO:0007669"/>
    <property type="project" value="UniProtKB-KW"/>
</dbReference>
<dbReference type="Gene3D" id="3.30.200.20">
    <property type="entry name" value="Phosphorylase Kinase, domain 1"/>
    <property type="match status" value="1"/>
</dbReference>
<dbReference type="InterPro" id="IPR017441">
    <property type="entry name" value="Protein_kinase_ATP_BS"/>
</dbReference>
<dbReference type="EMBL" id="CACRXK020001155">
    <property type="protein sequence ID" value="CAB3987317.1"/>
    <property type="molecule type" value="Genomic_DNA"/>
</dbReference>
<dbReference type="Pfam" id="PF00078">
    <property type="entry name" value="RVT_1"/>
    <property type="match status" value="1"/>
</dbReference>
<dbReference type="CDD" id="cd12087">
    <property type="entry name" value="TM_EGFR-like"/>
    <property type="match status" value="1"/>
</dbReference>
<feature type="transmembrane region" description="Helical" evidence="5">
    <location>
        <begin position="328"/>
        <end position="350"/>
    </location>
</feature>
<dbReference type="Pfam" id="PF21314">
    <property type="entry name" value="TM_ErbB1"/>
    <property type="match status" value="1"/>
</dbReference>
<organism evidence="6 7">
    <name type="scientific">Paramuricea clavata</name>
    <name type="common">Red gorgonian</name>
    <name type="synonym">Violescent sea-whip</name>
    <dbReference type="NCBI Taxonomy" id="317549"/>
    <lineage>
        <taxon>Eukaryota</taxon>
        <taxon>Metazoa</taxon>
        <taxon>Cnidaria</taxon>
        <taxon>Anthozoa</taxon>
        <taxon>Octocorallia</taxon>
        <taxon>Malacalcyonacea</taxon>
        <taxon>Plexauridae</taxon>
        <taxon>Paramuricea</taxon>
    </lineage>
</organism>
<dbReference type="PROSITE" id="PS00107">
    <property type="entry name" value="PROTEIN_KINASE_ATP"/>
    <property type="match status" value="1"/>
</dbReference>
<keyword evidence="7" id="KW-1185">Reference proteome</keyword>
<accession>A0A6S7GJ06</accession>
<dbReference type="Proteomes" id="UP001152795">
    <property type="component" value="Unassembled WGS sequence"/>
</dbReference>
<keyword evidence="6" id="KW-0695">RNA-directed DNA polymerase</keyword>
<dbReference type="InterPro" id="IPR043502">
    <property type="entry name" value="DNA/RNA_pol_sf"/>
</dbReference>
<dbReference type="PROSITE" id="PS50878">
    <property type="entry name" value="RT_POL"/>
    <property type="match status" value="1"/>
</dbReference>
<keyword evidence="3" id="KW-0067">ATP-binding</keyword>
<comment type="caution">
    <text evidence="6">The sequence shown here is derived from an EMBL/GenBank/DDBJ whole genome shotgun (WGS) entry which is preliminary data.</text>
</comment>
<keyword evidence="5" id="KW-0472">Membrane</keyword>
<dbReference type="SUPFAM" id="SSF49265">
    <property type="entry name" value="Fibronectin type III"/>
    <property type="match status" value="1"/>
</dbReference>
<dbReference type="InterPro" id="IPR049328">
    <property type="entry name" value="TM_ErbB1"/>
</dbReference>
<protein>
    <submittedName>
        <fullName evidence="6">RNA-directed DNA polymerase from mobile element jockey</fullName>
    </submittedName>
</protein>
<dbReference type="Gene3D" id="2.60.40.10">
    <property type="entry name" value="Immunoglobulins"/>
    <property type="match status" value="1"/>
</dbReference>
<dbReference type="InterPro" id="IPR013783">
    <property type="entry name" value="Ig-like_fold"/>
</dbReference>
<keyword evidence="2" id="KW-0547">Nucleotide-binding</keyword>
<dbReference type="InterPro" id="IPR000477">
    <property type="entry name" value="RT_dom"/>
</dbReference>
<dbReference type="CDD" id="cd01650">
    <property type="entry name" value="RT_nLTR_like"/>
    <property type="match status" value="1"/>
</dbReference>
<keyword evidence="6" id="KW-0548">Nucleotidyltransferase</keyword>
<evidence type="ECO:0000256" key="4">
    <source>
        <dbReference type="SAM" id="MobiDB-lite"/>
    </source>
</evidence>
<keyword evidence="6" id="KW-0808">Transferase</keyword>
<keyword evidence="1" id="KW-0597">Phosphoprotein</keyword>
<name>A0A6S7GJ06_PARCT</name>
<dbReference type="SUPFAM" id="SSF56672">
    <property type="entry name" value="DNA/RNA polymerases"/>
    <property type="match status" value="1"/>
</dbReference>
<dbReference type="InterPro" id="IPR036116">
    <property type="entry name" value="FN3_sf"/>
</dbReference>
<feature type="region of interest" description="Disordered" evidence="4">
    <location>
        <begin position="302"/>
        <end position="325"/>
    </location>
</feature>
<gene>
    <name evidence="6" type="ORF">PACLA_8A009470</name>
</gene>
<dbReference type="GO" id="GO:0005524">
    <property type="term" value="F:ATP binding"/>
    <property type="evidence" value="ECO:0007669"/>
    <property type="project" value="UniProtKB-UniRule"/>
</dbReference>
<reference evidence="6" key="1">
    <citation type="submission" date="2020-04" db="EMBL/GenBank/DDBJ databases">
        <authorList>
            <person name="Alioto T."/>
            <person name="Alioto T."/>
            <person name="Gomez Garrido J."/>
        </authorList>
    </citation>
    <scope>NUCLEOTIDE SEQUENCE</scope>
    <source>
        <strain evidence="6">A484AB</strain>
    </source>
</reference>
<keyword evidence="5" id="KW-0812">Transmembrane</keyword>
<evidence type="ECO:0000313" key="6">
    <source>
        <dbReference type="EMBL" id="CAB3987317.1"/>
    </source>
</evidence>